<feature type="domain" description="Amidase" evidence="1">
    <location>
        <begin position="26"/>
        <end position="451"/>
    </location>
</feature>
<dbReference type="InterPro" id="IPR000120">
    <property type="entry name" value="Amidase"/>
</dbReference>
<dbReference type="Gene3D" id="3.90.1300.10">
    <property type="entry name" value="Amidase signature (AS) domain"/>
    <property type="match status" value="1"/>
</dbReference>
<dbReference type="EC" id="3.5.1.4" evidence="2"/>
<reference evidence="2 3" key="1">
    <citation type="submission" date="2023-07" db="EMBL/GenBank/DDBJ databases">
        <title>Genomic Encyclopedia of Type Strains, Phase IV (KMG-IV): sequencing the most valuable type-strain genomes for metagenomic binning, comparative biology and taxonomic classification.</title>
        <authorList>
            <person name="Goeker M."/>
        </authorList>
    </citation>
    <scope>NUCLEOTIDE SEQUENCE [LARGE SCALE GENOMIC DNA]</scope>
    <source>
        <strain evidence="2 3">DSM 2457</strain>
    </source>
</reference>
<evidence type="ECO:0000259" key="1">
    <source>
        <dbReference type="Pfam" id="PF01425"/>
    </source>
</evidence>
<sequence>MSPSLMELSASELSRLIATRALAPSELMEAYLARLSAANPAVNAIVSAVDPDELRAQARALDNAPPRGWLHGLPLAVKDLVAVRGVRTTYGSPLYRDHVPEEDDLVATRLRAAGAILAGKTNTPEWGQGSHSFNPVFGATRNPYDLTRSAGGSSGGAAAALAARLVPVADGSDMMGSLRNPAAFCNVYGFRPSWGLVPADAAGDTFLSTLATDGPMARTIEDLARLMETLAGPNPGVPFGRDCPSLADRLEVDLRGRRIGWLADWGGAYRCEPGILDICARGLKVFEELGAEVEVLAPPFPAEELWDAWIRLRGFLNAGSKGALLADPHSRDQLKPESRWEIAFGQTVTAAQLYAASVTRSRWYAQAARLFETYDFLVMPSAQVWPFPVEWRWPESIDGHPMDTYHRWMEIVVPVSLIGLPALALPCGFGAGGLPMGMQLIGRDGADAAVLAAGEQYHRATNWPAVAPS</sequence>
<dbReference type="RefSeq" id="WP_307019286.1">
    <property type="nucleotide sequence ID" value="NZ_JAUSUI010000003.1"/>
</dbReference>
<dbReference type="PANTHER" id="PTHR11895">
    <property type="entry name" value="TRANSAMIDASE"/>
    <property type="match status" value="1"/>
</dbReference>
<dbReference type="EMBL" id="JAUSUI010000003">
    <property type="protein sequence ID" value="MDQ0302570.1"/>
    <property type="molecule type" value="Genomic_DNA"/>
</dbReference>
<dbReference type="InterPro" id="IPR023631">
    <property type="entry name" value="Amidase_dom"/>
</dbReference>
<dbReference type="SUPFAM" id="SSF75304">
    <property type="entry name" value="Amidase signature (AS) enzymes"/>
    <property type="match status" value="1"/>
</dbReference>
<evidence type="ECO:0000313" key="3">
    <source>
        <dbReference type="Proteomes" id="UP001224682"/>
    </source>
</evidence>
<comment type="caution">
    <text evidence="2">The sequence shown here is derived from an EMBL/GenBank/DDBJ whole genome shotgun (WGS) entry which is preliminary data.</text>
</comment>
<dbReference type="GO" id="GO:0004040">
    <property type="term" value="F:amidase activity"/>
    <property type="evidence" value="ECO:0007669"/>
    <property type="project" value="UniProtKB-EC"/>
</dbReference>
<gene>
    <name evidence="2" type="ORF">J2S75_001598</name>
</gene>
<protein>
    <submittedName>
        <fullName evidence="2">Amidase</fullName>
        <ecNumber evidence="2">3.5.1.4</ecNumber>
    </submittedName>
</protein>
<dbReference type="Pfam" id="PF01425">
    <property type="entry name" value="Amidase"/>
    <property type="match status" value="1"/>
</dbReference>
<dbReference type="PANTHER" id="PTHR11895:SF76">
    <property type="entry name" value="INDOLEACETAMIDE HYDROLASE"/>
    <property type="match status" value="1"/>
</dbReference>
<dbReference type="Proteomes" id="UP001224682">
    <property type="component" value="Unassembled WGS sequence"/>
</dbReference>
<name>A0ABU0B9S4_9HYPH</name>
<accession>A0ABU0B9S4</accession>
<evidence type="ECO:0000313" key="2">
    <source>
        <dbReference type="EMBL" id="MDQ0302570.1"/>
    </source>
</evidence>
<dbReference type="NCBIfam" id="NF005686">
    <property type="entry name" value="PRK07486.1"/>
    <property type="match status" value="1"/>
</dbReference>
<dbReference type="InterPro" id="IPR036928">
    <property type="entry name" value="AS_sf"/>
</dbReference>
<keyword evidence="2" id="KW-0378">Hydrolase</keyword>
<proteinExistence type="predicted"/>
<organism evidence="2 3">
    <name type="scientific">Ancylobacter polymorphus</name>
    <dbReference type="NCBI Taxonomy" id="223390"/>
    <lineage>
        <taxon>Bacteria</taxon>
        <taxon>Pseudomonadati</taxon>
        <taxon>Pseudomonadota</taxon>
        <taxon>Alphaproteobacteria</taxon>
        <taxon>Hyphomicrobiales</taxon>
        <taxon>Xanthobacteraceae</taxon>
        <taxon>Ancylobacter</taxon>
    </lineage>
</organism>
<keyword evidence="3" id="KW-1185">Reference proteome</keyword>